<reference evidence="1 2" key="1">
    <citation type="submission" date="2018-09" db="EMBL/GenBank/DDBJ databases">
        <authorList>
            <person name="Zhu H."/>
        </authorList>
    </citation>
    <scope>NUCLEOTIDE SEQUENCE [LARGE SCALE GENOMIC DNA]</scope>
    <source>
        <strain evidence="1 2">K1S02-61</strain>
    </source>
</reference>
<keyword evidence="2" id="KW-1185">Reference proteome</keyword>
<accession>A0A418XGN1</accession>
<sequence>MDTRTHDSCLQSTLPLDAIEPVALLTDAVNPAGVDLRTAGGAHASLAAVRQSPSTARRIENMRLLIAKLAVREMRLDEVAQFLNSSMSAARVYVLELCSAGLVTAVRDRSGTHKGCKPAYRLSSNPERNRAFFDNLENSSREAGVIARKVRGKRGQVAIAAGRSVHIMADDVQHPIRIDDEPVRRDPLVAALFGAATVFA</sequence>
<dbReference type="EMBL" id="QYUP01000145">
    <property type="protein sequence ID" value="RJG11624.1"/>
    <property type="molecule type" value="Genomic_DNA"/>
</dbReference>
<comment type="caution">
    <text evidence="1">The sequence shown here is derived from an EMBL/GenBank/DDBJ whole genome shotgun (WGS) entry which is preliminary data.</text>
</comment>
<protein>
    <submittedName>
        <fullName evidence="1">ArsR family transcriptional regulator</fullName>
    </submittedName>
</protein>
<name>A0A418XGN1_9BURK</name>
<proteinExistence type="predicted"/>
<evidence type="ECO:0000313" key="1">
    <source>
        <dbReference type="EMBL" id="RJG11624.1"/>
    </source>
</evidence>
<dbReference type="RefSeq" id="WP_119812259.1">
    <property type="nucleotide sequence ID" value="NZ_QYUP01000145.1"/>
</dbReference>
<gene>
    <name evidence="1" type="ORF">D3872_18860</name>
</gene>
<evidence type="ECO:0000313" key="2">
    <source>
        <dbReference type="Proteomes" id="UP000284006"/>
    </source>
</evidence>
<dbReference type="Proteomes" id="UP000284006">
    <property type="component" value="Unassembled WGS sequence"/>
</dbReference>
<organism evidence="1 2">
    <name type="scientific">Massilia cavernae</name>
    <dbReference type="NCBI Taxonomy" id="2320864"/>
    <lineage>
        <taxon>Bacteria</taxon>
        <taxon>Pseudomonadati</taxon>
        <taxon>Pseudomonadota</taxon>
        <taxon>Betaproteobacteria</taxon>
        <taxon>Burkholderiales</taxon>
        <taxon>Oxalobacteraceae</taxon>
        <taxon>Telluria group</taxon>
        <taxon>Massilia</taxon>
    </lineage>
</organism>
<dbReference type="OrthoDB" id="8705137at2"/>
<dbReference type="AlphaFoldDB" id="A0A418XGN1"/>